<proteinExistence type="predicted"/>
<dbReference type="EMBL" id="CP053840">
    <property type="protein sequence ID" value="QKF67511.1"/>
    <property type="molecule type" value="Genomic_DNA"/>
</dbReference>
<keyword evidence="1" id="KW-0802">TPR repeat</keyword>
<accession>A0AAE7E588</accession>
<protein>
    <submittedName>
        <fullName evidence="2">Tetratricopeptide repeat protein</fullName>
    </submittedName>
</protein>
<dbReference type="Pfam" id="PF12895">
    <property type="entry name" value="ANAPC3"/>
    <property type="match status" value="1"/>
</dbReference>
<dbReference type="AlphaFoldDB" id="A0AAE7E588"/>
<organism evidence="2 3">
    <name type="scientific">Arcobacter venerupis</name>
    <dbReference type="NCBI Taxonomy" id="1054033"/>
    <lineage>
        <taxon>Bacteria</taxon>
        <taxon>Pseudomonadati</taxon>
        <taxon>Campylobacterota</taxon>
        <taxon>Epsilonproteobacteria</taxon>
        <taxon>Campylobacterales</taxon>
        <taxon>Arcobacteraceae</taxon>
        <taxon>Arcobacter</taxon>
    </lineage>
</organism>
<evidence type="ECO:0000313" key="3">
    <source>
        <dbReference type="Proteomes" id="UP000503482"/>
    </source>
</evidence>
<feature type="repeat" description="TPR" evidence="1">
    <location>
        <begin position="74"/>
        <end position="107"/>
    </location>
</feature>
<sequence length="446" mass="52369">MYLKTAILLSSVIFLEADNEIASNNKNQIKKDGYSQIIEDSNEYITASIMYKIQDYQKAYDKFFKLFQKNPHNTNVNYFLALSALKLDKYDEATATFERILIQNPEFNQARYEYAKLLYKLNLKNEAKKEFTILSKSNIKDETKESITKYLDLLNEKTFFVNATILLGVGRSTNINTGLISPEYRLPGLNDILVNGEKPIADNYHNEMFGINFLNNFKDSSFSLKNSILVYNKNYFNNDKEDLTAYVYKPSFSYLDSDKKNLYSLNFGLTRLDKRDNEDFNIFNIGPSIMNSSYYASVNYQRFSYLHESDKEKDFDKYELLLKYKLLSNLNIYSKLAKSIRVDSSRVDLDKNSVTAGLEYIYEINKENSIKFDSEYIKSYYKYENTFFDSKRKDDNYYLGLSYLTKIDKENQIVLSSSFTKNYSNQDGYIYEEVDGKISYIKTFNW</sequence>
<name>A0AAE7E588_9BACT</name>
<dbReference type="InterPro" id="IPR019734">
    <property type="entry name" value="TPR_rpt"/>
</dbReference>
<dbReference type="KEGG" id="avp:AVENP_1970"/>
<dbReference type="RefSeq" id="WP_128357929.1">
    <property type="nucleotide sequence ID" value="NZ_CP053840.1"/>
</dbReference>
<dbReference type="InterPro" id="IPR011990">
    <property type="entry name" value="TPR-like_helical_dom_sf"/>
</dbReference>
<gene>
    <name evidence="2" type="ORF">AVENP_1970</name>
</gene>
<evidence type="ECO:0000256" key="1">
    <source>
        <dbReference type="PROSITE-ProRule" id="PRU00339"/>
    </source>
</evidence>
<dbReference type="Gene3D" id="1.25.40.10">
    <property type="entry name" value="Tetratricopeptide repeat domain"/>
    <property type="match status" value="1"/>
</dbReference>
<reference evidence="2 3" key="1">
    <citation type="submission" date="2020-05" db="EMBL/GenBank/DDBJ databases">
        <title>Complete genome sequencing of Campylobacter and Arcobacter type strains.</title>
        <authorList>
            <person name="Miller W.G."/>
            <person name="Yee E."/>
        </authorList>
    </citation>
    <scope>NUCLEOTIDE SEQUENCE [LARGE SCALE GENOMIC DNA]</scope>
    <source>
        <strain evidence="2 3">LMG 26156</strain>
    </source>
</reference>
<dbReference type="Proteomes" id="UP000503482">
    <property type="component" value="Chromosome"/>
</dbReference>
<dbReference type="PROSITE" id="PS50005">
    <property type="entry name" value="TPR"/>
    <property type="match status" value="1"/>
</dbReference>
<dbReference type="SUPFAM" id="SSF48452">
    <property type="entry name" value="TPR-like"/>
    <property type="match status" value="1"/>
</dbReference>
<evidence type="ECO:0000313" key="2">
    <source>
        <dbReference type="EMBL" id="QKF67511.1"/>
    </source>
</evidence>
<keyword evidence="3" id="KW-1185">Reference proteome</keyword>